<reference evidence="3" key="1">
    <citation type="submission" date="2013-11" db="EMBL/GenBank/DDBJ databases">
        <title>Draft genome sequence from a member of Zhouia, isolated tidal flat.</title>
        <authorList>
            <person name="Jin H."/>
            <person name="Jeon C.O."/>
        </authorList>
    </citation>
    <scope>NUCLEOTIDE SEQUENCE [LARGE SCALE GENOMIC DNA]</scope>
    <source>
        <strain evidence="3">AD3</strain>
    </source>
</reference>
<dbReference type="STRING" id="376730.SAMN04487906_1231"/>
<sequence length="416" mass="48997">MKHLLIILLFTLHNPLLTQAQKQKEVAPPDYIKTIIFKGSNEADQFPIVRLNDLITLTFDDLYADEADYYYKIEHCDFDWKPSDIVKSQYLKGLDNQRITNYRNSVATLKPYTHYELKIPNQQTRVTRSGNYILKIFNSYDELMFSRRFIVYQNAVSVGVTIKTSRDLNLINSKQVVQYTVNTNNLNIVNPQQELKTVILKNYHWDTAIKNIKPQFISGNQYTYKYDKETAFNGGNEYLYFENKDIRVPANKIRHVELNDIYEHHLYTDEDRSNQLYTYNPDINGDYRISSLESENSYQADYANVHFSIPYENKLGFNQVYIYGKFNNYELSEENKLAYNEEHNLMEGSILLKQGFYNYKYILVDEEGKKDLHYFSGNHSETENEYLVIVYYRNFGQNYDSVIGIGSANSTNITKQ</sequence>
<keyword evidence="3" id="KW-1185">Reference proteome</keyword>
<comment type="caution">
    <text evidence="2">The sequence shown here is derived from an EMBL/GenBank/DDBJ whole genome shotgun (WGS) entry which is preliminary data.</text>
</comment>
<dbReference type="InterPro" id="IPR031345">
    <property type="entry name" value="T9SS_Plug_N"/>
</dbReference>
<proteinExistence type="predicted"/>
<dbReference type="EMBL" id="AYXY01000022">
    <property type="protein sequence ID" value="ETN94862.1"/>
    <property type="molecule type" value="Genomic_DNA"/>
</dbReference>
<dbReference type="eggNOG" id="ENOG502Z7QJ">
    <property type="taxonomic scope" value="Bacteria"/>
</dbReference>
<dbReference type="RefSeq" id="WP_038266065.1">
    <property type="nucleotide sequence ID" value="NZ_AYXY01000022.1"/>
</dbReference>
<protein>
    <submittedName>
        <fullName evidence="2">Periplasmic protein</fullName>
    </submittedName>
</protein>
<evidence type="ECO:0000259" key="1">
    <source>
        <dbReference type="Pfam" id="PF17116"/>
    </source>
</evidence>
<dbReference type="Proteomes" id="UP000018850">
    <property type="component" value="Unassembled WGS sequence"/>
</dbReference>
<name>W2UNG1_9FLAO</name>
<dbReference type="InterPro" id="IPR013783">
    <property type="entry name" value="Ig-like_fold"/>
</dbReference>
<evidence type="ECO:0000313" key="2">
    <source>
        <dbReference type="EMBL" id="ETN94862.1"/>
    </source>
</evidence>
<dbReference type="Gene3D" id="2.60.40.10">
    <property type="entry name" value="Immunoglobulins"/>
    <property type="match status" value="1"/>
</dbReference>
<dbReference type="Pfam" id="PF17116">
    <property type="entry name" value="T9SS_plug_1st"/>
    <property type="match status" value="1"/>
</dbReference>
<dbReference type="AlphaFoldDB" id="W2UNG1"/>
<gene>
    <name evidence="2" type="ORF">P278_20200</name>
</gene>
<dbReference type="PATRIC" id="fig|1286632.3.peg.2013"/>
<reference evidence="2 3" key="2">
    <citation type="journal article" date="2016" name="Genome Announc.">
        <title>Draft Genome Sequence of Zhouia amylolytica AD3, Isolated from Tidal Flat Sediment.</title>
        <authorList>
            <person name="Jia B."/>
            <person name="Jin H.M."/>
            <person name="Lee H.J."/>
            <person name="Jeon C.O."/>
        </authorList>
    </citation>
    <scope>NUCLEOTIDE SEQUENCE [LARGE SCALE GENOMIC DNA]</scope>
    <source>
        <strain evidence="2 3">AD3</strain>
    </source>
</reference>
<evidence type="ECO:0000313" key="3">
    <source>
        <dbReference type="Proteomes" id="UP000018850"/>
    </source>
</evidence>
<organism evidence="2 3">
    <name type="scientific">Zhouia amylolytica AD3</name>
    <dbReference type="NCBI Taxonomy" id="1286632"/>
    <lineage>
        <taxon>Bacteria</taxon>
        <taxon>Pseudomonadati</taxon>
        <taxon>Bacteroidota</taxon>
        <taxon>Flavobacteriia</taxon>
        <taxon>Flavobacteriales</taxon>
        <taxon>Flavobacteriaceae</taxon>
        <taxon>Zhouia</taxon>
    </lineage>
</organism>
<accession>W2UNG1</accession>
<feature type="domain" description="Type 9 secretion system plug protein N-terminal" evidence="1">
    <location>
        <begin position="32"/>
        <end position="153"/>
    </location>
</feature>